<feature type="transmembrane region" description="Helical" evidence="7">
    <location>
        <begin position="236"/>
        <end position="257"/>
    </location>
</feature>
<keyword evidence="4 7" id="KW-0812">Transmembrane</keyword>
<evidence type="ECO:0000256" key="7">
    <source>
        <dbReference type="RuleBase" id="RU363032"/>
    </source>
</evidence>
<comment type="subcellular location">
    <subcellularLocation>
        <location evidence="1 7">Cell membrane</location>
        <topology evidence="1 7">Multi-pass membrane protein</topology>
    </subcellularLocation>
</comment>
<gene>
    <name evidence="9" type="ORF">GF339_23530</name>
</gene>
<feature type="transmembrane region" description="Helical" evidence="7">
    <location>
        <begin position="207"/>
        <end position="229"/>
    </location>
</feature>
<keyword evidence="2 7" id="KW-0813">Transport</keyword>
<keyword evidence="6 7" id="KW-0472">Membrane</keyword>
<protein>
    <submittedName>
        <fullName evidence="9">ABC transporter permease subunit</fullName>
    </submittedName>
</protein>
<reference evidence="9" key="1">
    <citation type="submission" date="2019-11" db="EMBL/GenBank/DDBJ databases">
        <title>Microbial mats filling the niche in hypersaline microbial mats.</title>
        <authorList>
            <person name="Wong H.L."/>
            <person name="Macleod F.I."/>
            <person name="White R.A. III"/>
            <person name="Burns B.P."/>
        </authorList>
    </citation>
    <scope>NUCLEOTIDE SEQUENCE</scope>
    <source>
        <strain evidence="9">Rbin_158</strain>
    </source>
</reference>
<feature type="transmembrane region" description="Helical" evidence="7">
    <location>
        <begin position="139"/>
        <end position="157"/>
    </location>
</feature>
<evidence type="ECO:0000256" key="1">
    <source>
        <dbReference type="ARBA" id="ARBA00004651"/>
    </source>
</evidence>
<feature type="transmembrane region" description="Helical" evidence="7">
    <location>
        <begin position="178"/>
        <end position="201"/>
    </location>
</feature>
<feature type="transmembrane region" description="Helical" evidence="7">
    <location>
        <begin position="67"/>
        <end position="91"/>
    </location>
</feature>
<evidence type="ECO:0000313" key="9">
    <source>
        <dbReference type="EMBL" id="MBD3327576.1"/>
    </source>
</evidence>
<evidence type="ECO:0000256" key="4">
    <source>
        <dbReference type="ARBA" id="ARBA00022692"/>
    </source>
</evidence>
<dbReference type="Gene3D" id="1.10.3720.10">
    <property type="entry name" value="MetI-like"/>
    <property type="match status" value="1"/>
</dbReference>
<comment type="similarity">
    <text evidence="7">Belongs to the binding-protein-dependent transport system permease family.</text>
</comment>
<organism evidence="9 10">
    <name type="scientific">candidate division KSB3 bacterium</name>
    <dbReference type="NCBI Taxonomy" id="2044937"/>
    <lineage>
        <taxon>Bacteria</taxon>
        <taxon>candidate division KSB3</taxon>
    </lineage>
</organism>
<evidence type="ECO:0000256" key="6">
    <source>
        <dbReference type="ARBA" id="ARBA00023136"/>
    </source>
</evidence>
<keyword evidence="5 7" id="KW-1133">Transmembrane helix</keyword>
<dbReference type="EMBL" id="WJJP01000761">
    <property type="protein sequence ID" value="MBD3327576.1"/>
    <property type="molecule type" value="Genomic_DNA"/>
</dbReference>
<dbReference type="Proteomes" id="UP000649604">
    <property type="component" value="Unassembled WGS sequence"/>
</dbReference>
<dbReference type="PANTHER" id="PTHR43744:SF8">
    <property type="entry name" value="SN-GLYCEROL-3-PHOSPHATE TRANSPORT SYSTEM PERMEASE PROTEIN UGPE"/>
    <property type="match status" value="1"/>
</dbReference>
<dbReference type="GO" id="GO:0005886">
    <property type="term" value="C:plasma membrane"/>
    <property type="evidence" value="ECO:0007669"/>
    <property type="project" value="UniProtKB-SubCell"/>
</dbReference>
<dbReference type="InterPro" id="IPR035906">
    <property type="entry name" value="MetI-like_sf"/>
</dbReference>
<dbReference type="PANTHER" id="PTHR43744">
    <property type="entry name" value="ABC TRANSPORTER PERMEASE PROTEIN MG189-RELATED-RELATED"/>
    <property type="match status" value="1"/>
</dbReference>
<proteinExistence type="inferred from homology"/>
<dbReference type="PROSITE" id="PS50928">
    <property type="entry name" value="ABC_TM1"/>
    <property type="match status" value="1"/>
</dbReference>
<dbReference type="SUPFAM" id="SSF161098">
    <property type="entry name" value="MetI-like"/>
    <property type="match status" value="1"/>
</dbReference>
<evidence type="ECO:0000256" key="3">
    <source>
        <dbReference type="ARBA" id="ARBA00022475"/>
    </source>
</evidence>
<evidence type="ECO:0000313" key="10">
    <source>
        <dbReference type="Proteomes" id="UP000649604"/>
    </source>
</evidence>
<dbReference type="InterPro" id="IPR000515">
    <property type="entry name" value="MetI-like"/>
</dbReference>
<feature type="transmembrane region" description="Helical" evidence="7">
    <location>
        <begin position="103"/>
        <end position="127"/>
    </location>
</feature>
<evidence type="ECO:0000256" key="5">
    <source>
        <dbReference type="ARBA" id="ARBA00022989"/>
    </source>
</evidence>
<evidence type="ECO:0000259" key="8">
    <source>
        <dbReference type="PROSITE" id="PS50928"/>
    </source>
</evidence>
<feature type="domain" description="ABC transmembrane type-1" evidence="8">
    <location>
        <begin position="68"/>
        <end position="257"/>
    </location>
</feature>
<feature type="transmembrane region" description="Helical" evidence="7">
    <location>
        <begin position="7"/>
        <end position="27"/>
    </location>
</feature>
<dbReference type="CDD" id="cd06261">
    <property type="entry name" value="TM_PBP2"/>
    <property type="match status" value="1"/>
</dbReference>
<accession>A0A9D5K0U7</accession>
<dbReference type="AlphaFoldDB" id="A0A9D5K0U7"/>
<name>A0A9D5K0U7_9BACT</name>
<keyword evidence="3" id="KW-1003">Cell membrane</keyword>
<sequence length="272" mass="30721">MKYKKFIPITLLTLGALLILLPIFWTFTTSFKTPPEITKVPPTILPDSFANVSNYTQVFTQLKFGRLLLNTFLMCLVVVVCSLIFASLAGYGFAKFTFIGKEYFFYGIVAILMIPFQSVAVPLFHWMDRLGLIDTFPGLVLPLLVSAFGVLLMREAFSTIPNDYIDAARIDGCSELRIFWSIALPMVRPSLAALAIIKFMWTWNEFFWPLLVITTPSKGVVTLGLASLSNMYFRQYWLITAAAVLSVLPLFVMFIFLRKWMVMALTEAGLKG</sequence>
<evidence type="ECO:0000256" key="2">
    <source>
        <dbReference type="ARBA" id="ARBA00022448"/>
    </source>
</evidence>
<dbReference type="GO" id="GO:0055085">
    <property type="term" value="P:transmembrane transport"/>
    <property type="evidence" value="ECO:0007669"/>
    <property type="project" value="InterPro"/>
</dbReference>
<dbReference type="Pfam" id="PF00528">
    <property type="entry name" value="BPD_transp_1"/>
    <property type="match status" value="1"/>
</dbReference>
<comment type="caution">
    <text evidence="9">The sequence shown here is derived from an EMBL/GenBank/DDBJ whole genome shotgun (WGS) entry which is preliminary data.</text>
</comment>